<dbReference type="Proteomes" id="UP000612893">
    <property type="component" value="Unassembled WGS sequence"/>
</dbReference>
<protein>
    <recommendedName>
        <fullName evidence="4">CsbD family protein</fullName>
    </recommendedName>
</protein>
<feature type="transmembrane region" description="Helical" evidence="1">
    <location>
        <begin position="48"/>
        <end position="67"/>
    </location>
</feature>
<comment type="caution">
    <text evidence="2">The sequence shown here is derived from an EMBL/GenBank/DDBJ whole genome shotgun (WGS) entry which is preliminary data.</text>
</comment>
<reference evidence="2" key="1">
    <citation type="submission" date="2020-10" db="EMBL/GenBank/DDBJ databases">
        <title>Ca. Dormibacterota MAGs.</title>
        <authorList>
            <person name="Montgomery K."/>
        </authorList>
    </citation>
    <scope>NUCLEOTIDE SEQUENCE [LARGE SCALE GENOMIC DNA]</scope>
    <source>
        <strain evidence="2">SC8812_S17_10</strain>
    </source>
</reference>
<keyword evidence="1" id="KW-0812">Transmembrane</keyword>
<name>A0A934K171_9BACT</name>
<gene>
    <name evidence="2" type="ORF">JF922_02940</name>
</gene>
<sequence length="88" mass="9837">MSRKLREWARRAERLQGKAEELVGGRLGNRSLRLPGILRRRRASAKRGLGKGWGVVMILVLAGGWGYCWRVAEKQGSTVGSCRCQAWA</sequence>
<evidence type="ECO:0000313" key="2">
    <source>
        <dbReference type="EMBL" id="MBJ7597029.1"/>
    </source>
</evidence>
<keyword evidence="3" id="KW-1185">Reference proteome</keyword>
<dbReference type="EMBL" id="JAEKNR010000032">
    <property type="protein sequence ID" value="MBJ7597029.1"/>
    <property type="molecule type" value="Genomic_DNA"/>
</dbReference>
<dbReference type="RefSeq" id="WP_338198938.1">
    <property type="nucleotide sequence ID" value="NZ_JAEKNR010000032.1"/>
</dbReference>
<proteinExistence type="predicted"/>
<keyword evidence="1" id="KW-0472">Membrane</keyword>
<organism evidence="2 3">
    <name type="scientific">Candidatus Nephthysia bennettiae</name>
    <dbReference type="NCBI Taxonomy" id="3127016"/>
    <lineage>
        <taxon>Bacteria</taxon>
        <taxon>Bacillati</taxon>
        <taxon>Candidatus Dormiibacterota</taxon>
        <taxon>Candidatus Dormibacteria</taxon>
        <taxon>Candidatus Dormibacterales</taxon>
        <taxon>Candidatus Dormibacteraceae</taxon>
        <taxon>Candidatus Nephthysia</taxon>
    </lineage>
</organism>
<accession>A0A934K171</accession>
<evidence type="ECO:0000256" key="1">
    <source>
        <dbReference type="SAM" id="Phobius"/>
    </source>
</evidence>
<evidence type="ECO:0000313" key="3">
    <source>
        <dbReference type="Proteomes" id="UP000612893"/>
    </source>
</evidence>
<evidence type="ECO:0008006" key="4">
    <source>
        <dbReference type="Google" id="ProtNLM"/>
    </source>
</evidence>
<keyword evidence="1" id="KW-1133">Transmembrane helix</keyword>
<dbReference type="AlphaFoldDB" id="A0A934K171"/>